<gene>
    <name evidence="2" type="ORF">ACFPN9_15955</name>
</gene>
<evidence type="ECO:0000313" key="2">
    <source>
        <dbReference type="EMBL" id="MFC5506747.1"/>
    </source>
</evidence>
<feature type="compositionally biased region" description="Low complexity" evidence="1">
    <location>
        <begin position="42"/>
        <end position="53"/>
    </location>
</feature>
<feature type="region of interest" description="Disordered" evidence="1">
    <location>
        <begin position="30"/>
        <end position="53"/>
    </location>
</feature>
<protein>
    <submittedName>
        <fullName evidence="2">Uncharacterized protein</fullName>
    </submittedName>
</protein>
<accession>A0ABW0P4Y0</accession>
<dbReference type="Proteomes" id="UP001596060">
    <property type="component" value="Unassembled WGS sequence"/>
</dbReference>
<reference evidence="3" key="1">
    <citation type="journal article" date="2019" name="Int. J. Syst. Evol. Microbiol.">
        <title>The Global Catalogue of Microorganisms (GCM) 10K type strain sequencing project: providing services to taxonomists for standard genome sequencing and annotation.</title>
        <authorList>
            <consortium name="The Broad Institute Genomics Platform"/>
            <consortium name="The Broad Institute Genome Sequencing Center for Infectious Disease"/>
            <person name="Wu L."/>
            <person name="Ma J."/>
        </authorList>
    </citation>
    <scope>NUCLEOTIDE SEQUENCE [LARGE SCALE GENOMIC DNA]</scope>
    <source>
        <strain evidence="3">CCUG 43117</strain>
    </source>
</reference>
<organism evidence="2 3">
    <name type="scientific">Bosea massiliensis</name>
    <dbReference type="NCBI Taxonomy" id="151419"/>
    <lineage>
        <taxon>Bacteria</taxon>
        <taxon>Pseudomonadati</taxon>
        <taxon>Pseudomonadota</taxon>
        <taxon>Alphaproteobacteria</taxon>
        <taxon>Hyphomicrobiales</taxon>
        <taxon>Boseaceae</taxon>
        <taxon>Bosea</taxon>
    </lineage>
</organism>
<dbReference type="RefSeq" id="WP_156134510.1">
    <property type="nucleotide sequence ID" value="NZ_JBHSLU010000050.1"/>
</dbReference>
<evidence type="ECO:0000313" key="3">
    <source>
        <dbReference type="Proteomes" id="UP001596060"/>
    </source>
</evidence>
<feature type="compositionally biased region" description="Basic and acidic residues" evidence="1">
    <location>
        <begin position="30"/>
        <end position="41"/>
    </location>
</feature>
<keyword evidence="3" id="KW-1185">Reference proteome</keyword>
<comment type="caution">
    <text evidence="2">The sequence shown here is derived from an EMBL/GenBank/DDBJ whole genome shotgun (WGS) entry which is preliminary data.</text>
</comment>
<sequence length="53" mass="5748">MKSRNGALAAALIALAVLFYAVSVVRMREAEDRRHQADPKAHSSSAPPSSQQR</sequence>
<dbReference type="EMBL" id="JBHSLU010000050">
    <property type="protein sequence ID" value="MFC5506747.1"/>
    <property type="molecule type" value="Genomic_DNA"/>
</dbReference>
<evidence type="ECO:0000256" key="1">
    <source>
        <dbReference type="SAM" id="MobiDB-lite"/>
    </source>
</evidence>
<proteinExistence type="predicted"/>
<name>A0ABW0P4Y0_9HYPH</name>